<feature type="domain" description="Endonuclease GajA/Old nuclease/RecF-like AAA" evidence="2">
    <location>
        <begin position="4"/>
        <end position="89"/>
    </location>
</feature>
<keyword evidence="1" id="KW-0175">Coiled coil</keyword>
<dbReference type="Pfam" id="PF13175">
    <property type="entry name" value="AAA_15"/>
    <property type="match status" value="1"/>
</dbReference>
<dbReference type="PANTHER" id="PTHR43581">
    <property type="entry name" value="ATP/GTP PHOSPHATASE"/>
    <property type="match status" value="1"/>
</dbReference>
<accession>A0A8J7SPT3</accession>
<proteinExistence type="predicted"/>
<dbReference type="Gene3D" id="3.40.50.300">
    <property type="entry name" value="P-loop containing nucleotide triphosphate hydrolases"/>
    <property type="match status" value="1"/>
</dbReference>
<dbReference type="InterPro" id="IPR051396">
    <property type="entry name" value="Bact_Antivir_Def_Nuclease"/>
</dbReference>
<dbReference type="EMBL" id="JAGMWN010000011">
    <property type="protein sequence ID" value="MBP5858828.1"/>
    <property type="molecule type" value="Genomic_DNA"/>
</dbReference>
<gene>
    <name evidence="3" type="ORF">KAJ83_17550</name>
</gene>
<reference evidence="3" key="1">
    <citation type="submission" date="2021-04" db="EMBL/GenBank/DDBJ databases">
        <authorList>
            <person name="Zhang D.-C."/>
        </authorList>
    </citation>
    <scope>NUCLEOTIDE SEQUENCE</scope>
    <source>
        <strain evidence="3">CGMCC 1.15697</strain>
    </source>
</reference>
<keyword evidence="4" id="KW-1185">Reference proteome</keyword>
<sequence>MNLIKKIEINYLRSLYSSVLNKVGDLNVVFGRNDSGKSNLLRALNLFFNGQIDPGQNLAFDIDLSDTRKQEAREAKGRQFIWIKITFEVPSNYRSVLGSEITIKRQWNRDGGMSETVFPVLDTSGKQARLTRFLNDIDFTYIPAVKDLNVYADLIERMYGAASETEVLRNATNQFVQAIAGQTESLSKQLTDLFGAPAALAPPSEMSRLFRNLDFAHGLDGHSMLRQKGDGVKARHLPELIRFINENEPRKKLFLWGFEEPENSLDLGAAEIEAKRFADFAGRSDTQVFVTSHSPAFYLANVDIGVGTVSRYFITKQTPDVTGAMQPANAATMIDDLSEAERKMEQAGLLQLPFIIRQLGDQRELLKAKEQEAEALRVELQQLRMPTLFVEGAHDVTLFERSLERLGVAGQIGVKSLGGTPKTTDALLAAVLEKGGFPSSARVLFLFDDDKAGRGAAKKLARSAPSSEPVAHSDNTFVCVLERTADFKQFMHRRSIATDQAFFTAEFLYPVEPAAALCLELVSAAKTSDVENWKKQINGDYWPSVGQKICGELISAEPGTADWFYARGVPDSLKKQFAESTLDRNFDITHLDSISKRVIGKLL</sequence>
<evidence type="ECO:0000313" key="3">
    <source>
        <dbReference type="EMBL" id="MBP5858828.1"/>
    </source>
</evidence>
<dbReference type="InterPro" id="IPR027417">
    <property type="entry name" value="P-loop_NTPase"/>
</dbReference>
<evidence type="ECO:0000259" key="2">
    <source>
        <dbReference type="Pfam" id="PF13175"/>
    </source>
</evidence>
<dbReference type="PANTHER" id="PTHR43581:SF2">
    <property type="entry name" value="EXCINUCLEASE ATPASE SUBUNIT"/>
    <property type="match status" value="1"/>
</dbReference>
<dbReference type="AlphaFoldDB" id="A0A8J7SPT3"/>
<organism evidence="3 4">
    <name type="scientific">Marivibrio halodurans</name>
    <dbReference type="NCBI Taxonomy" id="2039722"/>
    <lineage>
        <taxon>Bacteria</taxon>
        <taxon>Pseudomonadati</taxon>
        <taxon>Pseudomonadota</taxon>
        <taxon>Alphaproteobacteria</taxon>
        <taxon>Rhodospirillales</taxon>
        <taxon>Rhodospirillaceae</taxon>
        <taxon>Marivibrio</taxon>
    </lineage>
</organism>
<comment type="caution">
    <text evidence="3">The sequence shown here is derived from an EMBL/GenBank/DDBJ whole genome shotgun (WGS) entry which is preliminary data.</text>
</comment>
<dbReference type="RefSeq" id="WP_210683414.1">
    <property type="nucleotide sequence ID" value="NZ_JAGMWN010000011.1"/>
</dbReference>
<name>A0A8J7SPT3_9PROT</name>
<protein>
    <submittedName>
        <fullName evidence="3">AAA family ATPase</fullName>
    </submittedName>
</protein>
<evidence type="ECO:0000256" key="1">
    <source>
        <dbReference type="SAM" id="Coils"/>
    </source>
</evidence>
<feature type="coiled-coil region" evidence="1">
    <location>
        <begin position="356"/>
        <end position="383"/>
    </location>
</feature>
<evidence type="ECO:0000313" key="4">
    <source>
        <dbReference type="Proteomes" id="UP000672602"/>
    </source>
</evidence>
<dbReference type="InterPro" id="IPR041685">
    <property type="entry name" value="AAA_GajA/Old/RecF-like"/>
</dbReference>
<dbReference type="SUPFAM" id="SSF52540">
    <property type="entry name" value="P-loop containing nucleoside triphosphate hydrolases"/>
    <property type="match status" value="1"/>
</dbReference>
<dbReference type="Proteomes" id="UP000672602">
    <property type="component" value="Unassembled WGS sequence"/>
</dbReference>